<gene>
    <name evidence="2" type="ORF">FB470_005744</name>
</gene>
<dbReference type="NCBIfam" id="NF037944">
    <property type="entry name" value="holin_2"/>
    <property type="match status" value="1"/>
</dbReference>
<comment type="caution">
    <text evidence="2">The sequence shown here is derived from an EMBL/GenBank/DDBJ whole genome shotgun (WGS) entry which is preliminary data.</text>
</comment>
<accession>A0ABU0F2E1</accession>
<evidence type="ECO:0000256" key="1">
    <source>
        <dbReference type="SAM" id="Phobius"/>
    </source>
</evidence>
<keyword evidence="3" id="KW-1185">Reference proteome</keyword>
<evidence type="ECO:0000313" key="3">
    <source>
        <dbReference type="Proteomes" id="UP001229651"/>
    </source>
</evidence>
<name>A0ABU0F2E1_9PSEU</name>
<sequence length="81" mass="8634">MSYLPSIVLAAVGVIVLSVVLIRTFGVLRRFKRTSSMVTASVADRTGLLKARSAGLRVAIGQRRRPASEQVALVTSKEGGH</sequence>
<keyword evidence="1" id="KW-0472">Membrane</keyword>
<organism evidence="2 3">
    <name type="scientific">Amycolatopsis thermophila</name>
    <dbReference type="NCBI Taxonomy" id="206084"/>
    <lineage>
        <taxon>Bacteria</taxon>
        <taxon>Bacillati</taxon>
        <taxon>Actinomycetota</taxon>
        <taxon>Actinomycetes</taxon>
        <taxon>Pseudonocardiales</taxon>
        <taxon>Pseudonocardiaceae</taxon>
        <taxon>Amycolatopsis</taxon>
    </lineage>
</organism>
<protein>
    <submittedName>
        <fullName evidence="2">Uncharacterized protein</fullName>
    </submittedName>
</protein>
<dbReference type="EMBL" id="JAUSUT010000001">
    <property type="protein sequence ID" value="MDQ0381750.1"/>
    <property type="molecule type" value="Genomic_DNA"/>
</dbReference>
<keyword evidence="1" id="KW-1133">Transmembrane helix</keyword>
<dbReference type="Proteomes" id="UP001229651">
    <property type="component" value="Unassembled WGS sequence"/>
</dbReference>
<dbReference type="RefSeq" id="WP_306996508.1">
    <property type="nucleotide sequence ID" value="NZ_JAUSUT010000001.1"/>
</dbReference>
<evidence type="ECO:0000313" key="2">
    <source>
        <dbReference type="EMBL" id="MDQ0381750.1"/>
    </source>
</evidence>
<reference evidence="2 3" key="1">
    <citation type="submission" date="2023-07" db="EMBL/GenBank/DDBJ databases">
        <title>Sequencing the genomes of 1000 actinobacteria strains.</title>
        <authorList>
            <person name="Klenk H.-P."/>
        </authorList>
    </citation>
    <scope>NUCLEOTIDE SEQUENCE [LARGE SCALE GENOMIC DNA]</scope>
    <source>
        <strain evidence="2 3">DSM 45805</strain>
    </source>
</reference>
<proteinExistence type="predicted"/>
<feature type="transmembrane region" description="Helical" evidence="1">
    <location>
        <begin position="6"/>
        <end position="28"/>
    </location>
</feature>
<keyword evidence="1" id="KW-0812">Transmembrane</keyword>